<dbReference type="InterPro" id="IPR029045">
    <property type="entry name" value="ClpP/crotonase-like_dom_sf"/>
</dbReference>
<dbReference type="EMBL" id="KM507819">
    <property type="protein sequence ID" value="AIT14354.1"/>
    <property type="molecule type" value="Genomic_DNA"/>
</dbReference>
<dbReference type="GO" id="GO:0006515">
    <property type="term" value="P:protein quality control for misfolded or incompletely synthesized proteins"/>
    <property type="evidence" value="ECO:0007669"/>
    <property type="project" value="TreeGrafter"/>
</dbReference>
<dbReference type="InterPro" id="IPR023562">
    <property type="entry name" value="ClpP/TepA"/>
</dbReference>
<accession>A0A097EY43</accession>
<dbReference type="GO" id="GO:0004176">
    <property type="term" value="F:ATP-dependent peptidase activity"/>
    <property type="evidence" value="ECO:0007669"/>
    <property type="project" value="InterPro"/>
</dbReference>
<dbReference type="PANTHER" id="PTHR10381:SF11">
    <property type="entry name" value="ATP-DEPENDENT CLP PROTEASE PROTEOLYTIC SUBUNIT, MITOCHONDRIAL"/>
    <property type="match status" value="1"/>
</dbReference>
<dbReference type="SUPFAM" id="SSF52096">
    <property type="entry name" value="ClpP/crotonase"/>
    <property type="match status" value="1"/>
</dbReference>
<dbReference type="GO" id="GO:0004252">
    <property type="term" value="F:serine-type endopeptidase activity"/>
    <property type="evidence" value="ECO:0007669"/>
    <property type="project" value="InterPro"/>
</dbReference>
<name>A0A097EY43_9CAUD</name>
<dbReference type="Gene3D" id="3.90.226.10">
    <property type="entry name" value="2-enoyl-CoA Hydratase, Chain A, domain 1"/>
    <property type="match status" value="1"/>
</dbReference>
<keyword evidence="2" id="KW-0378">Hydrolase</keyword>
<comment type="similarity">
    <text evidence="1">Belongs to the peptidase S14 family.</text>
</comment>
<protein>
    <submittedName>
        <fullName evidence="2">Protease</fullName>
    </submittedName>
</protein>
<dbReference type="CDD" id="cd07017">
    <property type="entry name" value="S14_ClpP_2"/>
    <property type="match status" value="1"/>
</dbReference>
<dbReference type="Proteomes" id="UP000029889">
    <property type="component" value="Segment"/>
</dbReference>
<proteinExistence type="inferred from homology"/>
<dbReference type="PRINTS" id="PR00127">
    <property type="entry name" value="CLPPROTEASEP"/>
</dbReference>
<keyword evidence="3" id="KW-1185">Reference proteome</keyword>
<dbReference type="Pfam" id="PF00574">
    <property type="entry name" value="CLP_protease"/>
    <property type="match status" value="1"/>
</dbReference>
<evidence type="ECO:0000256" key="1">
    <source>
        <dbReference type="ARBA" id="ARBA00007039"/>
    </source>
</evidence>
<dbReference type="PANTHER" id="PTHR10381">
    <property type="entry name" value="ATP-DEPENDENT CLP PROTEASE PROTEOLYTIC SUBUNIT"/>
    <property type="match status" value="1"/>
</dbReference>
<dbReference type="GO" id="GO:0009368">
    <property type="term" value="C:endopeptidase Clp complex"/>
    <property type="evidence" value="ECO:0007669"/>
    <property type="project" value="TreeGrafter"/>
</dbReference>
<dbReference type="InterPro" id="IPR001907">
    <property type="entry name" value="ClpP"/>
</dbReference>
<dbReference type="OrthoDB" id="10945at10239"/>
<gene>
    <name evidence="2" type="primary">464</name>
    <name evidence="2" type="ORF">PBI_121Q_464</name>
</gene>
<reference evidence="2 3" key="1">
    <citation type="submission" date="2014-09" db="EMBL/GenBank/DDBJ databases">
        <authorList>
            <person name="Lapin J.S."/>
            <person name="Pope W.H."/>
            <person name="Hua J."/>
            <person name="Ford M.E."/>
            <person name="Conway J.F."/>
            <person name="Hatfull G.F."/>
            <person name="Hendrix R.W."/>
        </authorList>
    </citation>
    <scope>NUCLEOTIDE SEQUENCE [LARGE SCALE GENOMIC DNA]</scope>
</reference>
<keyword evidence="2" id="KW-0645">Protease</keyword>
<evidence type="ECO:0000313" key="2">
    <source>
        <dbReference type="EMBL" id="AIT14354.1"/>
    </source>
</evidence>
<dbReference type="GO" id="GO:0051117">
    <property type="term" value="F:ATPase binding"/>
    <property type="evidence" value="ECO:0007669"/>
    <property type="project" value="TreeGrafter"/>
</dbReference>
<dbReference type="KEGG" id="vg:22111504"/>
<organism evidence="2 3">
    <name type="scientific">Escherichia phage 121Q</name>
    <dbReference type="NCBI Taxonomy" id="1555202"/>
    <lineage>
        <taxon>Viruses</taxon>
        <taxon>Duplodnaviria</taxon>
        <taxon>Heunggongvirae</taxon>
        <taxon>Uroviricota</taxon>
        <taxon>Caudoviricetes</taxon>
        <taxon>Asteriusvirus</taxon>
        <taxon>Asteriusvirus av121Q</taxon>
    </lineage>
</organism>
<sequence>MVEQFMFGGYANGEVRNISIPYVVEKVNGSERTYDLASRMMQDRIIFLDTDFNDQMAHIIKQQLVWLDSQGDSPITFYISSPGGSVHAGLGIADVAKSCISPIRTVVMGYAASMGCYTQSVIGTKGFRLGGKRSYFMCHQVSSGTQGLITDQKISLQHSDALNTLLTKEIAEAVGVSHEQLLKDADRDLWLNAEEALEYGEHGFIDGIILGPRNEEGKYLVKRRGGVEEWV</sequence>
<dbReference type="GeneID" id="22111504"/>
<dbReference type="RefSeq" id="YP_009102051.1">
    <property type="nucleotide sequence ID" value="NC_025447.1"/>
</dbReference>
<evidence type="ECO:0000313" key="3">
    <source>
        <dbReference type="Proteomes" id="UP000029889"/>
    </source>
</evidence>